<evidence type="ECO:0000313" key="3">
    <source>
        <dbReference type="Proteomes" id="UP001231189"/>
    </source>
</evidence>
<name>A0AAD8TWC0_LOLMU</name>
<gene>
    <name evidence="2" type="ORF">QYE76_010844</name>
</gene>
<keyword evidence="3" id="KW-1185">Reference proteome</keyword>
<proteinExistence type="predicted"/>
<dbReference type="EMBL" id="JAUUTY010000001">
    <property type="protein sequence ID" value="KAK1694147.1"/>
    <property type="molecule type" value="Genomic_DNA"/>
</dbReference>
<organism evidence="2 3">
    <name type="scientific">Lolium multiflorum</name>
    <name type="common">Italian ryegrass</name>
    <name type="synonym">Lolium perenne subsp. multiflorum</name>
    <dbReference type="NCBI Taxonomy" id="4521"/>
    <lineage>
        <taxon>Eukaryota</taxon>
        <taxon>Viridiplantae</taxon>
        <taxon>Streptophyta</taxon>
        <taxon>Embryophyta</taxon>
        <taxon>Tracheophyta</taxon>
        <taxon>Spermatophyta</taxon>
        <taxon>Magnoliopsida</taxon>
        <taxon>Liliopsida</taxon>
        <taxon>Poales</taxon>
        <taxon>Poaceae</taxon>
        <taxon>BOP clade</taxon>
        <taxon>Pooideae</taxon>
        <taxon>Poodae</taxon>
        <taxon>Poeae</taxon>
        <taxon>Poeae Chloroplast Group 2 (Poeae type)</taxon>
        <taxon>Loliodinae</taxon>
        <taxon>Loliinae</taxon>
        <taxon>Lolium</taxon>
    </lineage>
</organism>
<dbReference type="AlphaFoldDB" id="A0AAD8TWC0"/>
<comment type="caution">
    <text evidence="2">The sequence shown here is derived from an EMBL/GenBank/DDBJ whole genome shotgun (WGS) entry which is preliminary data.</text>
</comment>
<dbReference type="Pfam" id="PF22936">
    <property type="entry name" value="Pol_BBD"/>
    <property type="match status" value="1"/>
</dbReference>
<dbReference type="InterPro" id="IPR054722">
    <property type="entry name" value="PolX-like_BBD"/>
</dbReference>
<evidence type="ECO:0000313" key="2">
    <source>
        <dbReference type="EMBL" id="KAK1694147.1"/>
    </source>
</evidence>
<accession>A0AAD8TWC0</accession>
<feature type="domain" description="Retrovirus-related Pol polyprotein from transposon TNT 1-94-like beta-barrel" evidence="1">
    <location>
        <begin position="101"/>
        <end position="145"/>
    </location>
</feature>
<protein>
    <recommendedName>
        <fullName evidence="1">Retrovirus-related Pol polyprotein from transposon TNT 1-94-like beta-barrel domain-containing protein</fullName>
    </recommendedName>
</protein>
<evidence type="ECO:0000259" key="1">
    <source>
        <dbReference type="Pfam" id="PF22936"/>
    </source>
</evidence>
<reference evidence="2" key="1">
    <citation type="submission" date="2023-07" db="EMBL/GenBank/DDBJ databases">
        <title>A chromosome-level genome assembly of Lolium multiflorum.</title>
        <authorList>
            <person name="Chen Y."/>
            <person name="Copetti D."/>
            <person name="Kolliker R."/>
            <person name="Studer B."/>
        </authorList>
    </citation>
    <scope>NUCLEOTIDE SEQUENCE</scope>
    <source>
        <strain evidence="2">02402/16</strain>
        <tissue evidence="2">Leaf</tissue>
    </source>
</reference>
<sequence>MITVDVAKANLNMAKTRTPWKIKVKKNKTRNHFLYCGKPNHKENDCMKYKRDLAYVKVANKNEQKGENGTTMAAECKEGEDYLIIEDEECYSVVCDDIMSWVVDSVASFHITSHKEYLTSYTNGITSQVRMGNSGSSTIVGNGSMH</sequence>
<dbReference type="Proteomes" id="UP001231189">
    <property type="component" value="Unassembled WGS sequence"/>
</dbReference>